<dbReference type="InterPro" id="IPR011990">
    <property type="entry name" value="TPR-like_helical_dom_sf"/>
</dbReference>
<feature type="region of interest" description="Disordered" evidence="7">
    <location>
        <begin position="449"/>
        <end position="476"/>
    </location>
</feature>
<dbReference type="SUPFAM" id="SSF48452">
    <property type="entry name" value="TPR-like"/>
    <property type="match status" value="1"/>
</dbReference>
<evidence type="ECO:0000313" key="9">
    <source>
        <dbReference type="EMBL" id="NUU84472.1"/>
    </source>
</evidence>
<dbReference type="SMART" id="SM00028">
    <property type="entry name" value="TPR"/>
    <property type="match status" value="3"/>
</dbReference>
<feature type="compositionally biased region" description="Basic and acidic residues" evidence="7">
    <location>
        <begin position="467"/>
        <end position="476"/>
    </location>
</feature>
<feature type="compositionally biased region" description="Polar residues" evidence="7">
    <location>
        <begin position="1"/>
        <end position="22"/>
    </location>
</feature>
<evidence type="ECO:0000256" key="7">
    <source>
        <dbReference type="SAM" id="MobiDB-lite"/>
    </source>
</evidence>
<evidence type="ECO:0000256" key="2">
    <source>
        <dbReference type="ARBA" id="ARBA00008402"/>
    </source>
</evidence>
<comment type="similarity">
    <text evidence="2">Belongs to the NASP family.</text>
</comment>
<feature type="coiled-coil region" evidence="6">
    <location>
        <begin position="345"/>
        <end position="375"/>
    </location>
</feature>
<dbReference type="InterPro" id="IPR051730">
    <property type="entry name" value="NASP-like"/>
</dbReference>
<dbReference type="Pfam" id="PF10516">
    <property type="entry name" value="SHNi-TPR"/>
    <property type="match status" value="1"/>
</dbReference>
<dbReference type="GO" id="GO:0042393">
    <property type="term" value="F:histone binding"/>
    <property type="evidence" value="ECO:0007669"/>
    <property type="project" value="TreeGrafter"/>
</dbReference>
<dbReference type="Gene3D" id="1.25.40.10">
    <property type="entry name" value="Tetratricopeptide repeat domain"/>
    <property type="match status" value="2"/>
</dbReference>
<keyword evidence="5" id="KW-0539">Nucleus</keyword>
<sequence>MASESSVTEPKTAPIENQTSVEATIKGSTTTTSSQGGAADSTCNDDNNGETSDPRKSLDFAVELSEKGTNALKENDFSEAVDCFSRALEIRVLHHGELALECVNAYYLYGRALLYKAQEEADPVAMVPKKDSESKQDDNKDGASRNFVNGEFSSASVSSNVEEGGGSNHPEGAAGGASSGKDKEEEDDEGSDDEDLAEADEEESDLDLAWKMLDVARAIAEKHLDDTMDKVDILSALAEVALEREDIETSLSDYQKALSILERLVEPDSRHLAELNFRICLCLEIGSQPQEAIPYCQKAISVCKARLQRLVKELKSSTESATSSAVSELDEGVQQSSNVLADKSVTDKEAEIETLSGLSAELEKKLEDLQQLVLNPESILAEILGMVSDKAKGGEKTASPNLTSSSQLVVANSGGSFDSPTISSSHTNGVLGVTDLGVAGRGVKRVLTSTDSVGSSSAVKKPTPDPSSDKGDGKTC</sequence>
<comment type="subcellular location">
    <subcellularLocation>
        <location evidence="1">Nucleus</location>
    </subcellularLocation>
</comment>
<feature type="region of interest" description="Disordered" evidence="7">
    <location>
        <begin position="125"/>
        <end position="203"/>
    </location>
</feature>
<organism evidence="9">
    <name type="scientific">Populus davidiana</name>
    <dbReference type="NCBI Taxonomy" id="266767"/>
    <lineage>
        <taxon>Eukaryota</taxon>
        <taxon>Viridiplantae</taxon>
        <taxon>Streptophyta</taxon>
        <taxon>Embryophyta</taxon>
        <taxon>Tracheophyta</taxon>
        <taxon>Spermatophyta</taxon>
        <taxon>Magnoliopsida</taxon>
        <taxon>eudicotyledons</taxon>
        <taxon>Gunneridae</taxon>
        <taxon>Pentapetalae</taxon>
        <taxon>rosids</taxon>
        <taxon>fabids</taxon>
        <taxon>Malpighiales</taxon>
        <taxon>Salicaceae</taxon>
        <taxon>Saliceae</taxon>
        <taxon>Populus</taxon>
    </lineage>
</organism>
<proteinExistence type="inferred from homology"/>
<dbReference type="AlphaFoldDB" id="A0A6M2EH16"/>
<dbReference type="GO" id="GO:0005654">
    <property type="term" value="C:nucleoplasm"/>
    <property type="evidence" value="ECO:0007669"/>
    <property type="project" value="TreeGrafter"/>
</dbReference>
<accession>A0A6M2EH16</accession>
<feature type="compositionally biased region" description="Acidic residues" evidence="7">
    <location>
        <begin position="184"/>
        <end position="203"/>
    </location>
</feature>
<keyword evidence="6" id="KW-0175">Coiled coil</keyword>
<feature type="compositionally biased region" description="Gly residues" evidence="7">
    <location>
        <begin position="163"/>
        <end position="178"/>
    </location>
</feature>
<evidence type="ECO:0000256" key="6">
    <source>
        <dbReference type="SAM" id="Coils"/>
    </source>
</evidence>
<dbReference type="InterPro" id="IPR019544">
    <property type="entry name" value="Tetratricopeptide_SHNi-TPR_dom"/>
</dbReference>
<feature type="compositionally biased region" description="Low complexity" evidence="7">
    <location>
        <begin position="148"/>
        <end position="162"/>
    </location>
</feature>
<keyword evidence="3" id="KW-0677">Repeat</keyword>
<dbReference type="GO" id="GO:0006335">
    <property type="term" value="P:DNA replication-dependent chromatin assembly"/>
    <property type="evidence" value="ECO:0007669"/>
    <property type="project" value="TreeGrafter"/>
</dbReference>
<feature type="domain" description="Tetratricopeptide SHNi-TPR" evidence="8">
    <location>
        <begin position="232"/>
        <end position="268"/>
    </location>
</feature>
<feature type="compositionally biased region" description="Low complexity" evidence="7">
    <location>
        <begin position="23"/>
        <end position="42"/>
    </location>
</feature>
<evidence type="ECO:0000256" key="1">
    <source>
        <dbReference type="ARBA" id="ARBA00004123"/>
    </source>
</evidence>
<dbReference type="InterPro" id="IPR019734">
    <property type="entry name" value="TPR_rpt"/>
</dbReference>
<evidence type="ECO:0000256" key="3">
    <source>
        <dbReference type="ARBA" id="ARBA00022737"/>
    </source>
</evidence>
<name>A0A6M2EH16_9ROSI</name>
<feature type="region of interest" description="Disordered" evidence="7">
    <location>
        <begin position="1"/>
        <end position="56"/>
    </location>
</feature>
<feature type="compositionally biased region" description="Polar residues" evidence="7">
    <location>
        <begin position="449"/>
        <end position="458"/>
    </location>
</feature>
<keyword evidence="4" id="KW-0802">TPR repeat</keyword>
<dbReference type="PANTHER" id="PTHR15081:SF1">
    <property type="entry name" value="NUCLEAR AUTOANTIGENIC SPERM PROTEIN"/>
    <property type="match status" value="1"/>
</dbReference>
<dbReference type="EMBL" id="GILB01004139">
    <property type="protein sequence ID" value="NUU84472.1"/>
    <property type="molecule type" value="Transcribed_RNA"/>
</dbReference>
<evidence type="ECO:0000259" key="8">
    <source>
        <dbReference type="Pfam" id="PF10516"/>
    </source>
</evidence>
<evidence type="ECO:0000256" key="4">
    <source>
        <dbReference type="ARBA" id="ARBA00022803"/>
    </source>
</evidence>
<protein>
    <recommendedName>
        <fullName evidence="8">Tetratricopeptide SHNi-TPR domain-containing protein</fullName>
    </recommendedName>
</protein>
<evidence type="ECO:0000256" key="5">
    <source>
        <dbReference type="ARBA" id="ARBA00023242"/>
    </source>
</evidence>
<feature type="compositionally biased region" description="Basic and acidic residues" evidence="7">
    <location>
        <begin position="128"/>
        <end position="143"/>
    </location>
</feature>
<dbReference type="PANTHER" id="PTHR15081">
    <property type="entry name" value="NUCLEAR AUTOANTIGENIC SPERM PROTEIN NASP -RELATED"/>
    <property type="match status" value="1"/>
</dbReference>
<reference evidence="9" key="1">
    <citation type="submission" date="2020-03" db="EMBL/GenBank/DDBJ databases">
        <authorList>
            <person name="Zhang R."/>
        </authorList>
    </citation>
    <scope>NUCLEOTIDE SEQUENCE</scope>
</reference>
<dbReference type="GO" id="GO:0034080">
    <property type="term" value="P:CENP-A containing chromatin assembly"/>
    <property type="evidence" value="ECO:0007669"/>
    <property type="project" value="TreeGrafter"/>
</dbReference>